<dbReference type="PANTHER" id="PTHR34394:SF1">
    <property type="entry name" value="SIMILAR TO RIKEN CDNA 2310022B05"/>
    <property type="match status" value="1"/>
</dbReference>
<protein>
    <submittedName>
        <fullName evidence="4">Uncharacterized protein C1orf198 homolog</fullName>
    </submittedName>
</protein>
<gene>
    <name evidence="4" type="primary">LOC105273365</name>
</gene>
<evidence type="ECO:0000256" key="1">
    <source>
        <dbReference type="SAM" id="MobiDB-lite"/>
    </source>
</evidence>
<dbReference type="OrthoDB" id="5984457at2759"/>
<feature type="region of interest" description="Disordered" evidence="1">
    <location>
        <begin position="269"/>
        <end position="288"/>
    </location>
</feature>
<dbReference type="InterPro" id="IPR031600">
    <property type="entry name" value="DUF4706"/>
</dbReference>
<feature type="domain" description="DUF4706" evidence="2">
    <location>
        <begin position="13"/>
        <end position="121"/>
    </location>
</feature>
<organism evidence="3 4">
    <name type="scientific">Fopius arisanus</name>
    <dbReference type="NCBI Taxonomy" id="64838"/>
    <lineage>
        <taxon>Eukaryota</taxon>
        <taxon>Metazoa</taxon>
        <taxon>Ecdysozoa</taxon>
        <taxon>Arthropoda</taxon>
        <taxon>Hexapoda</taxon>
        <taxon>Insecta</taxon>
        <taxon>Pterygota</taxon>
        <taxon>Neoptera</taxon>
        <taxon>Endopterygota</taxon>
        <taxon>Hymenoptera</taxon>
        <taxon>Apocrita</taxon>
        <taxon>Ichneumonoidea</taxon>
        <taxon>Braconidae</taxon>
        <taxon>Opiinae</taxon>
        <taxon>Fopius</taxon>
    </lineage>
</organism>
<dbReference type="PANTHER" id="PTHR34394">
    <property type="entry name" value="SIMILAR TO RIKEN CDNA 2310022B05"/>
    <property type="match status" value="1"/>
</dbReference>
<dbReference type="AlphaFoldDB" id="A0A9R1UB14"/>
<dbReference type="Proteomes" id="UP000694866">
    <property type="component" value="Unplaced"/>
</dbReference>
<dbReference type="GeneID" id="105273365"/>
<sequence>MTSTKSLSSAAEDYFHNLNPLARRIADDIEATKEAYEGLWNTLSLKEKNQAIDETIIQPEIALQYAVGVGDLGKDVPEWYPRLRIQTGLRHVIDETGSTLRWKDEHSGPFSFMTRSQMDLSLFAAPDNRRLKSSGNYSDDSPHFTSPIQLEESSFESSLNEYTTSSNPTSFYQSESYTDSVFKNSDSGRSASQSNDNIFTKMINKTSFMKMASSPDDEMESLVPQRGAARAVTKSLGGNKVQMNINLSSGSRPKSGDVTESTALLETPSSYSSFQSAQTNHDDGIPKTGFEFLDNW</sequence>
<feature type="compositionally biased region" description="Polar residues" evidence="1">
    <location>
        <begin position="269"/>
        <end position="279"/>
    </location>
</feature>
<accession>A0A9R1UB14</accession>
<evidence type="ECO:0000259" key="2">
    <source>
        <dbReference type="Pfam" id="PF15797"/>
    </source>
</evidence>
<dbReference type="KEGG" id="fas:105273365"/>
<name>A0A9R1UB14_9HYME</name>
<evidence type="ECO:0000313" key="4">
    <source>
        <dbReference type="RefSeq" id="XP_011314067.1"/>
    </source>
</evidence>
<dbReference type="RefSeq" id="XP_011314067.1">
    <property type="nucleotide sequence ID" value="XM_011315765.1"/>
</dbReference>
<reference evidence="4" key="1">
    <citation type="submission" date="2025-08" db="UniProtKB">
        <authorList>
            <consortium name="RefSeq"/>
        </authorList>
    </citation>
    <scope>IDENTIFICATION</scope>
    <source>
        <strain evidence="4">USDA-PBARC FA_bdor</strain>
        <tissue evidence="4">Whole organism</tissue>
    </source>
</reference>
<proteinExistence type="predicted"/>
<evidence type="ECO:0000313" key="3">
    <source>
        <dbReference type="Proteomes" id="UP000694866"/>
    </source>
</evidence>
<keyword evidence="3" id="KW-1185">Reference proteome</keyword>
<dbReference type="Pfam" id="PF15797">
    <property type="entry name" value="DUF4706"/>
    <property type="match status" value="1"/>
</dbReference>